<evidence type="ECO:0000313" key="11">
    <source>
        <dbReference type="Proteomes" id="UP000186513"/>
    </source>
</evidence>
<keyword evidence="4" id="KW-0249">Electron transport</keyword>
<reference evidence="10 11" key="1">
    <citation type="submission" date="2016-11" db="EMBL/GenBank/DDBJ databases">
        <authorList>
            <person name="Jaros S."/>
            <person name="Januszkiewicz K."/>
            <person name="Wedrychowicz H."/>
        </authorList>
    </citation>
    <scope>NUCLEOTIDE SEQUENCE [LARGE SCALE GENOMIC DNA]</scope>
    <source>
        <strain evidence="10 11">DSM 18899</strain>
    </source>
</reference>
<evidence type="ECO:0000256" key="8">
    <source>
        <dbReference type="ARBA" id="ARBA00046332"/>
    </source>
</evidence>
<dbReference type="CDD" id="cd19945">
    <property type="entry name" value="Fer2_BFD"/>
    <property type="match status" value="1"/>
</dbReference>
<dbReference type="STRING" id="1121279.SAMN02745887_03130"/>
<sequence length="74" mass="8111">MNHPMYVCICNAVTDKQIRRAVHNGCDSMRELRMELGVAACCGKCAPDARALLLDSKREQMTASPGNYISLIPA</sequence>
<evidence type="ECO:0000256" key="2">
    <source>
        <dbReference type="ARBA" id="ARBA00022714"/>
    </source>
</evidence>
<dbReference type="PANTHER" id="PTHR37424:SF1">
    <property type="entry name" value="BACTERIOFERRITIN-ASSOCIATED FERREDOXIN"/>
    <property type="match status" value="1"/>
</dbReference>
<dbReference type="EMBL" id="FPKR01000013">
    <property type="protein sequence ID" value="SFZ78687.1"/>
    <property type="molecule type" value="Genomic_DNA"/>
</dbReference>
<evidence type="ECO:0000256" key="7">
    <source>
        <dbReference type="ARBA" id="ARBA00039386"/>
    </source>
</evidence>
<evidence type="ECO:0000256" key="6">
    <source>
        <dbReference type="ARBA" id="ARBA00023014"/>
    </source>
</evidence>
<evidence type="ECO:0000256" key="4">
    <source>
        <dbReference type="ARBA" id="ARBA00022982"/>
    </source>
</evidence>
<evidence type="ECO:0000313" key="10">
    <source>
        <dbReference type="EMBL" id="SFZ78687.1"/>
    </source>
</evidence>
<evidence type="ECO:0000259" key="9">
    <source>
        <dbReference type="Pfam" id="PF04324"/>
    </source>
</evidence>
<dbReference type="GO" id="GO:0046872">
    <property type="term" value="F:metal ion binding"/>
    <property type="evidence" value="ECO:0007669"/>
    <property type="project" value="UniProtKB-KW"/>
</dbReference>
<name>A0A1K2HPK6_9NEIS</name>
<protein>
    <recommendedName>
        <fullName evidence="7">Bacterioferritin-associated ferredoxin</fullName>
    </recommendedName>
</protein>
<evidence type="ECO:0000256" key="5">
    <source>
        <dbReference type="ARBA" id="ARBA00023004"/>
    </source>
</evidence>
<dbReference type="GO" id="GO:0051537">
    <property type="term" value="F:2 iron, 2 sulfur cluster binding"/>
    <property type="evidence" value="ECO:0007669"/>
    <property type="project" value="UniProtKB-KW"/>
</dbReference>
<comment type="similarity">
    <text evidence="8">Belongs to the Bfd family.</text>
</comment>
<dbReference type="Proteomes" id="UP000186513">
    <property type="component" value="Unassembled WGS sequence"/>
</dbReference>
<dbReference type="InterPro" id="IPR041854">
    <property type="entry name" value="BFD-like_2Fe2S-bd_dom_sf"/>
</dbReference>
<keyword evidence="6" id="KW-0411">Iron-sulfur</keyword>
<gene>
    <name evidence="10" type="ORF">SAMN02745887_03130</name>
</gene>
<keyword evidence="2" id="KW-0001">2Fe-2S</keyword>
<feature type="domain" description="BFD-like [2Fe-2S]-binding" evidence="9">
    <location>
        <begin position="6"/>
        <end position="53"/>
    </location>
</feature>
<dbReference type="Pfam" id="PF04324">
    <property type="entry name" value="Fer2_BFD"/>
    <property type="match status" value="1"/>
</dbReference>
<keyword evidence="1" id="KW-0813">Transport</keyword>
<organism evidence="10 11">
    <name type="scientific">Chitinimonas taiwanensis DSM 18899</name>
    <dbReference type="NCBI Taxonomy" id="1121279"/>
    <lineage>
        <taxon>Bacteria</taxon>
        <taxon>Pseudomonadati</taxon>
        <taxon>Pseudomonadota</taxon>
        <taxon>Betaproteobacteria</taxon>
        <taxon>Neisseriales</taxon>
        <taxon>Chitinibacteraceae</taxon>
        <taxon>Chitinimonas</taxon>
    </lineage>
</organism>
<evidence type="ECO:0000256" key="1">
    <source>
        <dbReference type="ARBA" id="ARBA00022448"/>
    </source>
</evidence>
<keyword evidence="3" id="KW-0479">Metal-binding</keyword>
<dbReference type="InterPro" id="IPR007419">
    <property type="entry name" value="BFD-like_2Fe2S-bd_dom"/>
</dbReference>
<keyword evidence="5" id="KW-0408">Iron</keyword>
<dbReference type="AlphaFoldDB" id="A0A1K2HPK6"/>
<proteinExistence type="inferred from homology"/>
<dbReference type="PANTHER" id="PTHR37424">
    <property type="entry name" value="BACTERIOFERRITIN-ASSOCIATED FERREDOXIN"/>
    <property type="match status" value="1"/>
</dbReference>
<evidence type="ECO:0000256" key="3">
    <source>
        <dbReference type="ARBA" id="ARBA00022723"/>
    </source>
</evidence>
<keyword evidence="11" id="KW-1185">Reference proteome</keyword>
<dbReference type="Gene3D" id="1.10.10.1100">
    <property type="entry name" value="BFD-like [2Fe-2S]-binding domain"/>
    <property type="match status" value="1"/>
</dbReference>
<accession>A0A1K2HPK6</accession>
<dbReference type="InterPro" id="IPR052371">
    <property type="entry name" value="BFD-associated_ferredoxin"/>
</dbReference>